<name>A0A699I7L8_TANCI</name>
<proteinExistence type="predicted"/>
<gene>
    <name evidence="3" type="ORF">Tci_502558</name>
</gene>
<evidence type="ECO:0000256" key="2">
    <source>
        <dbReference type="SAM" id="SignalP"/>
    </source>
</evidence>
<dbReference type="AlphaFoldDB" id="A0A699I7L8"/>
<organism evidence="3">
    <name type="scientific">Tanacetum cinerariifolium</name>
    <name type="common">Dalmatian daisy</name>
    <name type="synonym">Chrysanthemum cinerariifolium</name>
    <dbReference type="NCBI Taxonomy" id="118510"/>
    <lineage>
        <taxon>Eukaryota</taxon>
        <taxon>Viridiplantae</taxon>
        <taxon>Streptophyta</taxon>
        <taxon>Embryophyta</taxon>
        <taxon>Tracheophyta</taxon>
        <taxon>Spermatophyta</taxon>
        <taxon>Magnoliopsida</taxon>
        <taxon>eudicotyledons</taxon>
        <taxon>Gunneridae</taxon>
        <taxon>Pentapetalae</taxon>
        <taxon>asterids</taxon>
        <taxon>campanulids</taxon>
        <taxon>Asterales</taxon>
        <taxon>Asteraceae</taxon>
        <taxon>Asteroideae</taxon>
        <taxon>Anthemideae</taxon>
        <taxon>Anthemidinae</taxon>
        <taxon>Tanacetum</taxon>
    </lineage>
</organism>
<dbReference type="EMBL" id="BKCJ010263373">
    <property type="protein sequence ID" value="GEZ30585.1"/>
    <property type="molecule type" value="Genomic_DNA"/>
</dbReference>
<reference evidence="3" key="1">
    <citation type="journal article" date="2019" name="Sci. Rep.">
        <title>Draft genome of Tanacetum cinerariifolium, the natural source of mosquito coil.</title>
        <authorList>
            <person name="Yamashiro T."/>
            <person name="Shiraishi A."/>
            <person name="Satake H."/>
            <person name="Nakayama K."/>
        </authorList>
    </citation>
    <scope>NUCLEOTIDE SEQUENCE</scope>
</reference>
<comment type="caution">
    <text evidence="3">The sequence shown here is derived from an EMBL/GenBank/DDBJ whole genome shotgun (WGS) entry which is preliminary data.</text>
</comment>
<feature type="region of interest" description="Disordered" evidence="1">
    <location>
        <begin position="186"/>
        <end position="210"/>
    </location>
</feature>
<feature type="chain" id="PRO_5025531827" evidence="2">
    <location>
        <begin position="27"/>
        <end position="369"/>
    </location>
</feature>
<feature type="signal peptide" evidence="2">
    <location>
        <begin position="1"/>
        <end position="26"/>
    </location>
</feature>
<sequence length="369" mass="40956">MKSVIVIRVVKLGLLQFYYVVVPVSPEVGAATIASPVGVLEFDTHSSSEADPLESSLPPVSMAPMVSPFLCSNDSYPIGRLYRTHPGGPCRVLIVRKSVRPLSSYCLAWKYTSHHLDHFTFGSSSGHSSLDHSSSGHSISGHSLSRHTPPDTTVVDSSVPPRFVYPPLSRTPRYSEAYRRWRSASLSTMNPPTTSESSVRDSSFESSARPSHKRCRSLAATVTLSIHASRALVLYRADLLLRHKRFRDSISRKDSVEEDINTDALADVKTDATTIEVTVDRDFDAGIDAGIGMEVDVGIDIEDEVETRSSPMIEVLLRLEWMWLPRLISLMRVEGIKMGQRELEARSLLVERAILLERVVSLKRSNARL</sequence>
<evidence type="ECO:0000256" key="1">
    <source>
        <dbReference type="SAM" id="MobiDB-lite"/>
    </source>
</evidence>
<protein>
    <submittedName>
        <fullName evidence="3">Uncharacterized protein</fullName>
    </submittedName>
</protein>
<feature type="region of interest" description="Disordered" evidence="1">
    <location>
        <begin position="130"/>
        <end position="159"/>
    </location>
</feature>
<evidence type="ECO:0000313" key="3">
    <source>
        <dbReference type="EMBL" id="GEZ30585.1"/>
    </source>
</evidence>
<feature type="compositionally biased region" description="Low complexity" evidence="1">
    <location>
        <begin position="130"/>
        <end position="143"/>
    </location>
</feature>
<keyword evidence="2" id="KW-0732">Signal</keyword>
<accession>A0A699I7L8</accession>